<feature type="transmembrane region" description="Helical" evidence="5">
    <location>
        <begin position="270"/>
        <end position="291"/>
    </location>
</feature>
<evidence type="ECO:0000256" key="2">
    <source>
        <dbReference type="ARBA" id="ARBA00022692"/>
    </source>
</evidence>
<keyword evidence="8" id="KW-1185">Reference proteome</keyword>
<feature type="domain" description="SLC26A/SulP transporter" evidence="6">
    <location>
        <begin position="17"/>
        <end position="395"/>
    </location>
</feature>
<comment type="subcellular location">
    <subcellularLocation>
        <location evidence="1">Membrane</location>
        <topology evidence="1">Multi-pass membrane protein</topology>
    </subcellularLocation>
</comment>
<feature type="transmembrane region" description="Helical" evidence="5">
    <location>
        <begin position="241"/>
        <end position="258"/>
    </location>
</feature>
<evidence type="ECO:0000313" key="7">
    <source>
        <dbReference type="EMBL" id="GAX60469.1"/>
    </source>
</evidence>
<dbReference type="GO" id="GO:0055085">
    <property type="term" value="P:transmembrane transport"/>
    <property type="evidence" value="ECO:0007669"/>
    <property type="project" value="InterPro"/>
</dbReference>
<name>A0A286TX58_9BACT</name>
<evidence type="ECO:0000256" key="3">
    <source>
        <dbReference type="ARBA" id="ARBA00022989"/>
    </source>
</evidence>
<evidence type="ECO:0000256" key="1">
    <source>
        <dbReference type="ARBA" id="ARBA00004141"/>
    </source>
</evidence>
<protein>
    <submittedName>
        <fullName evidence="7">Sulfate permease and related transporters</fullName>
    </submittedName>
</protein>
<dbReference type="PANTHER" id="PTHR11814">
    <property type="entry name" value="SULFATE TRANSPORTER"/>
    <property type="match status" value="1"/>
</dbReference>
<dbReference type="RefSeq" id="WP_203415392.1">
    <property type="nucleotide sequence ID" value="NZ_BAOS01000011.1"/>
</dbReference>
<feature type="transmembrane region" description="Helical" evidence="5">
    <location>
        <begin position="351"/>
        <end position="380"/>
    </location>
</feature>
<feature type="transmembrane region" description="Helical" evidence="5">
    <location>
        <begin position="205"/>
        <end position="226"/>
    </location>
</feature>
<sequence>MAKIERGTIKHGIFSHLKQDIPASIVVLFVALPLCLGISLASGAPLFSGLIAGIIGGIVVGSISDSAHGVSGPAAGLAVVVFEALHSMSFEIFLLAVVIGGALQIILGLSRAGIIGYFFPSAAIKGMLSGIGIIIILKQIPHAFGYDKEWMGNDAFVQLGGENTFTLIGKVLLGHITPGAVLIAAISVAILLLWELYLTKKYQNVFKLIQGPIVVVAAAICCQLITKNYFPQFTLGSENLVSVPVAGSLSSFFGLFTFPDFSQLGNKAVYVLAVTIAIVASLETLLCVEATDKLDTHKRVTSTNRELFAQGAGNMLSGMIGGLPITQVIVRSSANMQAGSRTKLSTILHGIFLLICVALLPSVLNLIPLSALACILIMVGYKLSKPSIFVETYRLGWDQFLPFIVTILGIVFVDLLVGLGLGCSVGAVVVLIRNYKNSHFLHIHPGEGEKQLIITMAEDVNFLNKGAIIKELARIPKETDLTIDMSKCYSIDYDVREVVEDFIKSATDRGINVRLKPPLVKTYGKEDIYSEKLDKWILALPVKNKALPV</sequence>
<reference evidence="8" key="1">
    <citation type="journal article" date="2017" name="Environ. Microbiol. Rep.">
        <title>Genetic Diversity of Marine Anaerobic Ammonium-Oxidizing Bacteria as Revealed by Genomic and Proteomic Analyses of 'Candidatus Scalindua japonica'.</title>
        <authorList>
            <person name="Oshiki M."/>
            <person name="Mizuto K."/>
            <person name="Kimura Z."/>
            <person name="Kindaichi T."/>
            <person name="Satoh H."/>
            <person name="Okabe S."/>
        </authorList>
    </citation>
    <scope>NUCLEOTIDE SEQUENCE [LARGE SCALE GENOMIC DNA]</scope>
    <source>
        <strain evidence="8">husup-a2</strain>
    </source>
</reference>
<dbReference type="Proteomes" id="UP000218542">
    <property type="component" value="Unassembled WGS sequence"/>
</dbReference>
<evidence type="ECO:0000256" key="4">
    <source>
        <dbReference type="ARBA" id="ARBA00023136"/>
    </source>
</evidence>
<feature type="transmembrane region" description="Helical" evidence="5">
    <location>
        <begin position="311"/>
        <end position="330"/>
    </location>
</feature>
<feature type="transmembrane region" description="Helical" evidence="5">
    <location>
        <begin position="21"/>
        <end position="40"/>
    </location>
</feature>
<keyword evidence="3 5" id="KW-1133">Transmembrane helix</keyword>
<feature type="transmembrane region" description="Helical" evidence="5">
    <location>
        <begin position="172"/>
        <end position="193"/>
    </location>
</feature>
<proteinExistence type="predicted"/>
<accession>A0A286TX58</accession>
<organism evidence="7 8">
    <name type="scientific">Candidatus Scalindua japonica</name>
    <dbReference type="NCBI Taxonomy" id="1284222"/>
    <lineage>
        <taxon>Bacteria</taxon>
        <taxon>Pseudomonadati</taxon>
        <taxon>Planctomycetota</taxon>
        <taxon>Candidatus Brocadiia</taxon>
        <taxon>Candidatus Brocadiales</taxon>
        <taxon>Candidatus Scalinduaceae</taxon>
        <taxon>Candidatus Scalindua</taxon>
    </lineage>
</organism>
<gene>
    <name evidence="7" type="ORF">SCALIN_C11_0080</name>
</gene>
<keyword evidence="4 5" id="KW-0472">Membrane</keyword>
<dbReference type="GO" id="GO:0016020">
    <property type="term" value="C:membrane"/>
    <property type="evidence" value="ECO:0007669"/>
    <property type="project" value="UniProtKB-SubCell"/>
</dbReference>
<evidence type="ECO:0000259" key="6">
    <source>
        <dbReference type="Pfam" id="PF00916"/>
    </source>
</evidence>
<feature type="transmembrane region" description="Helical" evidence="5">
    <location>
        <begin position="400"/>
        <end position="432"/>
    </location>
</feature>
<dbReference type="AlphaFoldDB" id="A0A286TX58"/>
<dbReference type="InterPro" id="IPR011547">
    <property type="entry name" value="SLC26A/SulP_dom"/>
</dbReference>
<feature type="transmembrane region" description="Helical" evidence="5">
    <location>
        <begin position="92"/>
        <end position="110"/>
    </location>
</feature>
<dbReference type="Pfam" id="PF00916">
    <property type="entry name" value="Sulfate_transp"/>
    <property type="match status" value="1"/>
</dbReference>
<evidence type="ECO:0000313" key="8">
    <source>
        <dbReference type="Proteomes" id="UP000218542"/>
    </source>
</evidence>
<feature type="transmembrane region" description="Helical" evidence="5">
    <location>
        <begin position="117"/>
        <end position="137"/>
    </location>
</feature>
<evidence type="ECO:0000256" key="5">
    <source>
        <dbReference type="SAM" id="Phobius"/>
    </source>
</evidence>
<dbReference type="EMBL" id="BAOS01000011">
    <property type="protein sequence ID" value="GAX60469.1"/>
    <property type="molecule type" value="Genomic_DNA"/>
</dbReference>
<keyword evidence="2 5" id="KW-0812">Transmembrane</keyword>
<comment type="caution">
    <text evidence="7">The sequence shown here is derived from an EMBL/GenBank/DDBJ whole genome shotgun (WGS) entry which is preliminary data.</text>
</comment>
<dbReference type="InterPro" id="IPR001902">
    <property type="entry name" value="SLC26A/SulP_fam"/>
</dbReference>